<evidence type="ECO:0000313" key="3">
    <source>
        <dbReference type="Proteomes" id="UP000226431"/>
    </source>
</evidence>
<organism evidence="2 3">
    <name type="scientific">Ophiocordyceps camponoti-rufipedis</name>
    <dbReference type="NCBI Taxonomy" id="2004952"/>
    <lineage>
        <taxon>Eukaryota</taxon>
        <taxon>Fungi</taxon>
        <taxon>Dikarya</taxon>
        <taxon>Ascomycota</taxon>
        <taxon>Pezizomycotina</taxon>
        <taxon>Sordariomycetes</taxon>
        <taxon>Hypocreomycetidae</taxon>
        <taxon>Hypocreales</taxon>
        <taxon>Ophiocordycipitaceae</taxon>
        <taxon>Ophiocordyceps</taxon>
    </lineage>
</organism>
<evidence type="ECO:0000256" key="1">
    <source>
        <dbReference type="SAM" id="MobiDB-lite"/>
    </source>
</evidence>
<feature type="compositionally biased region" description="Basic residues" evidence="1">
    <location>
        <begin position="91"/>
        <end position="105"/>
    </location>
</feature>
<sequence length="132" mass="14910">MVTTDSDASAEMEVERQCAEPSQGWLRIDFYFQSVYEYEYDNSSTSDSRYPSITLSTQKNDSHNLSHHLPVFDNITRPSALRLPRGISSSHKTKEKGRAKEKHSRQLTNEITETGSAPPLLPLAPPLQSLRC</sequence>
<feature type="compositionally biased region" description="Polar residues" evidence="1">
    <location>
        <begin position="42"/>
        <end position="59"/>
    </location>
</feature>
<feature type="region of interest" description="Disordered" evidence="1">
    <location>
        <begin position="42"/>
        <end position="132"/>
    </location>
</feature>
<accession>A0A2C5YIS0</accession>
<dbReference type="Proteomes" id="UP000226431">
    <property type="component" value="Unassembled WGS sequence"/>
</dbReference>
<protein>
    <submittedName>
        <fullName evidence="2">Uncharacterized protein</fullName>
    </submittedName>
</protein>
<gene>
    <name evidence="2" type="ORF">CDD80_7371</name>
</gene>
<proteinExistence type="predicted"/>
<evidence type="ECO:0000313" key="2">
    <source>
        <dbReference type="EMBL" id="PHH68647.1"/>
    </source>
</evidence>
<dbReference type="EMBL" id="NJES01000915">
    <property type="protein sequence ID" value="PHH68647.1"/>
    <property type="molecule type" value="Genomic_DNA"/>
</dbReference>
<feature type="compositionally biased region" description="Polar residues" evidence="1">
    <location>
        <begin position="106"/>
        <end position="115"/>
    </location>
</feature>
<keyword evidence="3" id="KW-1185">Reference proteome</keyword>
<name>A0A2C5YIS0_9HYPO</name>
<reference evidence="2 3" key="1">
    <citation type="submission" date="2017-06" db="EMBL/GenBank/DDBJ databases">
        <title>Ant-infecting Ophiocordyceps genomes reveal a high diversity of potential behavioral manipulation genes and a possible major role for enterotoxins.</title>
        <authorList>
            <person name="De Bekker C."/>
            <person name="Evans H.C."/>
            <person name="Brachmann A."/>
            <person name="Hughes D.P."/>
        </authorList>
    </citation>
    <scope>NUCLEOTIDE SEQUENCE [LARGE SCALE GENOMIC DNA]</scope>
    <source>
        <strain evidence="2 3">Map16</strain>
    </source>
</reference>
<comment type="caution">
    <text evidence="2">The sequence shown here is derived from an EMBL/GenBank/DDBJ whole genome shotgun (WGS) entry which is preliminary data.</text>
</comment>
<dbReference type="AlphaFoldDB" id="A0A2C5YIS0"/>